<dbReference type="InterPro" id="IPR059157">
    <property type="entry name" value="WDR36-Utp21_N"/>
</dbReference>
<dbReference type="InterPro" id="IPR020472">
    <property type="entry name" value="WD40_PAC1"/>
</dbReference>
<feature type="region of interest" description="Disordered" evidence="4">
    <location>
        <begin position="668"/>
        <end position="705"/>
    </location>
</feature>
<feature type="non-terminal residue" evidence="7">
    <location>
        <position position="1"/>
    </location>
</feature>
<dbReference type="SMART" id="SM00320">
    <property type="entry name" value="WD40"/>
    <property type="match status" value="10"/>
</dbReference>
<comment type="caution">
    <text evidence="7">The sequence shown here is derived from an EMBL/GenBank/DDBJ whole genome shotgun (WGS) entry which is preliminary data.</text>
</comment>
<organism evidence="7 8">
    <name type="scientific">Trichomalopsis sarcophagae</name>
    <dbReference type="NCBI Taxonomy" id="543379"/>
    <lineage>
        <taxon>Eukaryota</taxon>
        <taxon>Metazoa</taxon>
        <taxon>Ecdysozoa</taxon>
        <taxon>Arthropoda</taxon>
        <taxon>Hexapoda</taxon>
        <taxon>Insecta</taxon>
        <taxon>Pterygota</taxon>
        <taxon>Neoptera</taxon>
        <taxon>Endopterygota</taxon>
        <taxon>Hymenoptera</taxon>
        <taxon>Apocrita</taxon>
        <taxon>Proctotrupomorpha</taxon>
        <taxon>Chalcidoidea</taxon>
        <taxon>Pteromalidae</taxon>
        <taxon>Pteromalinae</taxon>
        <taxon>Trichomalopsis</taxon>
    </lineage>
</organism>
<dbReference type="Gene3D" id="2.130.10.10">
    <property type="entry name" value="YVTN repeat-like/Quinoprotein amine dehydrogenase"/>
    <property type="match status" value="2"/>
</dbReference>
<dbReference type="PANTHER" id="PTHR22840">
    <property type="entry name" value="WD REPEAT-CONTAINING PROTEIN 36"/>
    <property type="match status" value="1"/>
</dbReference>
<protein>
    <submittedName>
        <fullName evidence="7">Uncharacterized protein</fullName>
    </submittedName>
</protein>
<dbReference type="GO" id="GO:0034388">
    <property type="term" value="C:Pwp2p-containing subcomplex of 90S preribosome"/>
    <property type="evidence" value="ECO:0007669"/>
    <property type="project" value="TreeGrafter"/>
</dbReference>
<dbReference type="SUPFAM" id="SSF50998">
    <property type="entry name" value="Quinoprotein alcohol dehydrogenase-like"/>
    <property type="match status" value="1"/>
</dbReference>
<feature type="repeat" description="WD" evidence="3">
    <location>
        <begin position="274"/>
        <end position="305"/>
    </location>
</feature>
<feature type="domain" description="WDR36/Utp21 C-terminal" evidence="5">
    <location>
        <begin position="704"/>
        <end position="906"/>
    </location>
</feature>
<feature type="domain" description="WDR36/Utp21 N-terminal" evidence="6">
    <location>
        <begin position="43"/>
        <end position="308"/>
    </location>
</feature>
<feature type="repeat" description="WD" evidence="3">
    <location>
        <begin position="570"/>
        <end position="611"/>
    </location>
</feature>
<gene>
    <name evidence="7" type="ORF">TSAR_008811</name>
</gene>
<dbReference type="Pfam" id="PF25171">
    <property type="entry name" value="Beta-prop_WDR36-Utp21_1st"/>
    <property type="match status" value="1"/>
</dbReference>
<dbReference type="PROSITE" id="PS50294">
    <property type="entry name" value="WD_REPEATS_REGION"/>
    <property type="match status" value="2"/>
</dbReference>
<dbReference type="OrthoDB" id="10250769at2759"/>
<dbReference type="AlphaFoldDB" id="A0A232FHL5"/>
<dbReference type="Pfam" id="PF25168">
    <property type="entry name" value="Beta-prop_WDR36-Utp21_2nd"/>
    <property type="match status" value="1"/>
</dbReference>
<dbReference type="InterPro" id="IPR019775">
    <property type="entry name" value="WD40_repeat_CS"/>
</dbReference>
<dbReference type="FunFam" id="2.130.10.10:FF:000109">
    <property type="entry name" value="WD repeat domain 36"/>
    <property type="match status" value="1"/>
</dbReference>
<reference evidence="7 8" key="1">
    <citation type="journal article" date="2017" name="Curr. Biol.">
        <title>The Evolution of Venom by Co-option of Single-Copy Genes.</title>
        <authorList>
            <person name="Martinson E.O."/>
            <person name="Mrinalini"/>
            <person name="Kelkar Y.D."/>
            <person name="Chang C.H."/>
            <person name="Werren J.H."/>
        </authorList>
    </citation>
    <scope>NUCLEOTIDE SEQUENCE [LARGE SCALE GENOMIC DNA]</scope>
    <source>
        <strain evidence="7 8">Alberta</strain>
        <tissue evidence="7">Whole body</tissue>
    </source>
</reference>
<dbReference type="InterPro" id="IPR015943">
    <property type="entry name" value="WD40/YVTN_repeat-like_dom_sf"/>
</dbReference>
<evidence type="ECO:0000259" key="5">
    <source>
        <dbReference type="Pfam" id="PF04192"/>
    </source>
</evidence>
<dbReference type="Proteomes" id="UP000215335">
    <property type="component" value="Unassembled WGS sequence"/>
</dbReference>
<evidence type="ECO:0000256" key="2">
    <source>
        <dbReference type="ARBA" id="ARBA00022737"/>
    </source>
</evidence>
<evidence type="ECO:0000313" key="8">
    <source>
        <dbReference type="Proteomes" id="UP000215335"/>
    </source>
</evidence>
<dbReference type="GO" id="GO:0032040">
    <property type="term" value="C:small-subunit processome"/>
    <property type="evidence" value="ECO:0007669"/>
    <property type="project" value="InterPro"/>
</dbReference>
<evidence type="ECO:0000313" key="7">
    <source>
        <dbReference type="EMBL" id="OXU30241.1"/>
    </source>
</evidence>
<evidence type="ECO:0000259" key="6">
    <source>
        <dbReference type="Pfam" id="PF25171"/>
    </source>
</evidence>
<dbReference type="PROSITE" id="PS50082">
    <property type="entry name" value="WD_REPEATS_2"/>
    <property type="match status" value="3"/>
</dbReference>
<keyword evidence="2" id="KW-0677">Repeat</keyword>
<dbReference type="PRINTS" id="PR00320">
    <property type="entry name" value="GPROTEINBRPT"/>
</dbReference>
<dbReference type="InterPro" id="IPR036322">
    <property type="entry name" value="WD40_repeat_dom_sf"/>
</dbReference>
<dbReference type="InterPro" id="IPR001680">
    <property type="entry name" value="WD40_rpt"/>
</dbReference>
<dbReference type="GO" id="GO:0006364">
    <property type="term" value="P:rRNA processing"/>
    <property type="evidence" value="ECO:0007669"/>
    <property type="project" value="InterPro"/>
</dbReference>
<dbReference type="PROSITE" id="PS00678">
    <property type="entry name" value="WD_REPEATS_1"/>
    <property type="match status" value="1"/>
</dbReference>
<evidence type="ECO:0000256" key="3">
    <source>
        <dbReference type="PROSITE-ProRule" id="PRU00221"/>
    </source>
</evidence>
<evidence type="ECO:0000256" key="1">
    <source>
        <dbReference type="ARBA" id="ARBA00022574"/>
    </source>
</evidence>
<name>A0A232FHL5_9HYME</name>
<keyword evidence="1 3" id="KW-0853">WD repeat</keyword>
<keyword evidence="8" id="KW-1185">Reference proteome</keyword>
<dbReference type="SUPFAM" id="SSF50978">
    <property type="entry name" value="WD40 repeat-like"/>
    <property type="match status" value="1"/>
</dbReference>
<dbReference type="EMBL" id="NNAY01000180">
    <property type="protein sequence ID" value="OXU30241.1"/>
    <property type="molecule type" value="Genomic_DNA"/>
</dbReference>
<dbReference type="PANTHER" id="PTHR22840:SF12">
    <property type="entry name" value="WD REPEAT-CONTAINING PROTEIN 36"/>
    <property type="match status" value="1"/>
</dbReference>
<dbReference type="Pfam" id="PF04192">
    <property type="entry name" value="Utp21"/>
    <property type="match status" value="1"/>
</dbReference>
<dbReference type="InterPro" id="IPR011047">
    <property type="entry name" value="Quinoprotein_ADH-like_sf"/>
</dbReference>
<feature type="compositionally biased region" description="Acidic residues" evidence="4">
    <location>
        <begin position="681"/>
        <end position="697"/>
    </location>
</feature>
<dbReference type="STRING" id="543379.A0A232FHL5"/>
<feature type="repeat" description="WD" evidence="3">
    <location>
        <begin position="482"/>
        <end position="513"/>
    </location>
</feature>
<sequence>VDAKQVIKMSHSKVFQRNRALGYVSNHIPVVTRYIQRRKENLIVTCTGRNFHTYGCSHFTLLSVSGAHPEDITCLSADTYHVYTASGNKIYAWRRGNELKHTYKGHESQVHLLLPFGPHLVSIDEDSNLMIWDIKTEEVVSESNFSNNVFKITALMHPNTYINKILLGSEQGQMQLWNIKLMKMIYTFSGWNSSISIIEQAPAVDVVAVGLIDGRIILHNLKVDQTVFELVQDWGVVTSISFRSDGHPIMATGSLQGHIVLWNLEQRKVESQILNAHFGSVTGLKCLPNEPLLVSSSPDNTLKLWIFDLADGAGRLLRLREGHAEPPTVIRFYGNDGHNILSISGDSSLRIFSTQTETFNKSLGRASYNRKASKKKGRAVDDPLIMPQMTNIAAESTRDKDWDNIATTHLGLGVVTTWSYDKLKMGEHKLLPEKFKFNMNVTATTVTITQCGNYVLAGYNTGHVERFNIQSGVHRSSYGSDKGAHEGPVKGISVDCLNTVVVTAGRDGKVKFWPFQALKPNDKEPKTVIDVKESVEWLRAHRENSLLATALQDFTIVLIDVDMQRIVRRFEGHTGRLNDATFSPDSRWLVTASMDRTIRVWDIPSSQLIDIFQVPEASTSVSFSPTGEFLASAHVCNLGIFLWSNRTLYSHVPLKAVKAEDKIPSISLPGSTADAIPDSSDSTEEAMVLDDDEDEDSKDYTSPDQLSPKLVTMSALATSRWLNLLNIDIVKKRNKPKDAPKTPAAAPFFLPTVSAPQLQFDFSDVQKQQDSAKLLAHPDFQSLTPFGQLLEKTAETNDFVQAVEKLKSMGPSAIDLEVQSLAFDMRCAVPMLLQFLKMIKHMLKSKKDFELAQAYLSLFLKCHGTMLSEEQELAEFLSDFQKLQLKSWKVVREKLFYNLSVVQHLKRT</sequence>
<proteinExistence type="predicted"/>
<accession>A0A232FHL5</accession>
<evidence type="ECO:0000256" key="4">
    <source>
        <dbReference type="SAM" id="MobiDB-lite"/>
    </source>
</evidence>
<dbReference type="InterPro" id="IPR007319">
    <property type="entry name" value="WDR36/Utp21_C"/>
</dbReference>